<evidence type="ECO:0000313" key="3">
    <source>
        <dbReference type="Proteomes" id="UP000007322"/>
    </source>
</evidence>
<feature type="transmembrane region" description="Helical" evidence="1">
    <location>
        <begin position="63"/>
        <end position="84"/>
    </location>
</feature>
<dbReference type="RefSeq" id="XP_003667306.1">
    <property type="nucleotide sequence ID" value="XM_003667258.1"/>
</dbReference>
<dbReference type="Proteomes" id="UP000007322">
    <property type="component" value="Chromosome 7"/>
</dbReference>
<keyword evidence="1" id="KW-0812">Transmembrane</keyword>
<feature type="transmembrane region" description="Helical" evidence="1">
    <location>
        <begin position="96"/>
        <end position="116"/>
    </location>
</feature>
<keyword evidence="1" id="KW-1133">Transmembrane helix</keyword>
<reference evidence="2 3" key="1">
    <citation type="journal article" date="2011" name="Nat. Biotechnol.">
        <title>Comparative genomic analysis of the thermophilic biomass-degrading fungi Myceliophthora thermophila and Thielavia terrestris.</title>
        <authorList>
            <person name="Berka R.M."/>
            <person name="Grigoriev I.V."/>
            <person name="Otillar R."/>
            <person name="Salamov A."/>
            <person name="Grimwood J."/>
            <person name="Reid I."/>
            <person name="Ishmael N."/>
            <person name="John T."/>
            <person name="Darmond C."/>
            <person name="Moisan M.-C."/>
            <person name="Henrissat B."/>
            <person name="Coutinho P.M."/>
            <person name="Lombard V."/>
            <person name="Natvig D.O."/>
            <person name="Lindquist E."/>
            <person name="Schmutz J."/>
            <person name="Lucas S."/>
            <person name="Harris P."/>
            <person name="Powlowski J."/>
            <person name="Bellemare A."/>
            <person name="Taylor D."/>
            <person name="Butler G."/>
            <person name="de Vries R.P."/>
            <person name="Allijn I.E."/>
            <person name="van den Brink J."/>
            <person name="Ushinsky S."/>
            <person name="Storms R."/>
            <person name="Powell A.J."/>
            <person name="Paulsen I.T."/>
            <person name="Elbourne L.D.H."/>
            <person name="Baker S.E."/>
            <person name="Magnuson J."/>
            <person name="LaBoissiere S."/>
            <person name="Clutterbuck A.J."/>
            <person name="Martinez D."/>
            <person name="Wogulis M."/>
            <person name="de Leon A.L."/>
            <person name="Rey M.W."/>
            <person name="Tsang A."/>
        </authorList>
    </citation>
    <scope>NUCLEOTIDE SEQUENCE [LARGE SCALE GENOMIC DNA]</scope>
    <source>
        <strain evidence="3">ATCC 42464 / BCRC 31852 / DSM 1799</strain>
    </source>
</reference>
<dbReference type="OMA" id="YNDGSAW"/>
<accession>G2QNI8</accession>
<feature type="transmembrane region" description="Helical" evidence="1">
    <location>
        <begin position="154"/>
        <end position="177"/>
    </location>
</feature>
<evidence type="ECO:0000313" key="2">
    <source>
        <dbReference type="EMBL" id="AEO62061.1"/>
    </source>
</evidence>
<dbReference type="eggNOG" id="ENOG502SVP2">
    <property type="taxonomic scope" value="Eukaryota"/>
</dbReference>
<evidence type="ECO:0000256" key="1">
    <source>
        <dbReference type="SAM" id="Phobius"/>
    </source>
</evidence>
<dbReference type="EMBL" id="CP003008">
    <property type="protein sequence ID" value="AEO62061.1"/>
    <property type="molecule type" value="Genomic_DNA"/>
</dbReference>
<organism evidence="2 3">
    <name type="scientific">Thermothelomyces thermophilus (strain ATCC 42464 / BCRC 31852 / DSM 1799)</name>
    <name type="common">Sporotrichum thermophile</name>
    <dbReference type="NCBI Taxonomy" id="573729"/>
    <lineage>
        <taxon>Eukaryota</taxon>
        <taxon>Fungi</taxon>
        <taxon>Dikarya</taxon>
        <taxon>Ascomycota</taxon>
        <taxon>Pezizomycotina</taxon>
        <taxon>Sordariomycetes</taxon>
        <taxon>Sordariomycetidae</taxon>
        <taxon>Sordariales</taxon>
        <taxon>Chaetomiaceae</taxon>
        <taxon>Thermothelomyces</taxon>
    </lineage>
</organism>
<protein>
    <submittedName>
        <fullName evidence="2">Uncharacterized protein</fullName>
    </submittedName>
</protein>
<dbReference type="KEGG" id="mtm:MYCTH_2312987"/>
<dbReference type="InParanoid" id="G2QNI8"/>
<keyword evidence="3" id="KW-1185">Reference proteome</keyword>
<proteinExistence type="predicted"/>
<dbReference type="HOGENOM" id="CLU_900750_0_0_1"/>
<gene>
    <name evidence="2" type="ORF">MYCTH_2312987</name>
</gene>
<keyword evidence="1" id="KW-0472">Membrane</keyword>
<dbReference type="VEuPathDB" id="FungiDB:MYCTH_2312987"/>
<name>G2QNI8_THET4</name>
<dbReference type="AlphaFoldDB" id="G2QNI8"/>
<sequence>MTRLFDVGLATAAAAAAGAAGAHAAGVPLTTEILRDAAVGGALKSGAMAVAGLFMLARLNTPFIVIPMLLGTTMATNVLLVAALANRTLGYAPTQLLVAAVVAGIPLGFCPVYYYGAFRVPITFTSIPFDVLGAYTFVKMADNLGHPICPLRPALVAGAVFGTVFSVGLTLFGCWFIGRPRIIRLSNAGNSLSGHASCCGNQVVFNSVTRGAIARPPVYGSLGSAGFGVVSRRTHALGIYWEPGAVGGGLVLHAESSANDTVNYTTGGAEFFRMA</sequence>
<dbReference type="OrthoDB" id="4358338at2759"/>
<dbReference type="GeneID" id="11509935"/>